<dbReference type="PANTHER" id="PTHR38107">
    <property type="match status" value="1"/>
</dbReference>
<dbReference type="Gene3D" id="1.10.530.40">
    <property type="match status" value="1"/>
</dbReference>
<dbReference type="Gene3D" id="1.10.101.10">
    <property type="entry name" value="PGBD-like superfamily/PGBD"/>
    <property type="match status" value="1"/>
</dbReference>
<comment type="catalytic activity">
    <reaction evidence="1 7">
        <text>Hydrolysis of (1-&gt;4)-beta-linkages between N-acetylmuramic acid and N-acetyl-D-glucosamine residues in a peptidoglycan and between N-acetyl-D-glucosamine residues in chitodextrins.</text>
        <dbReference type="EC" id="3.2.1.17"/>
    </reaction>
</comment>
<dbReference type="InterPro" id="IPR036366">
    <property type="entry name" value="PGBDSf"/>
</dbReference>
<dbReference type="InterPro" id="IPR023347">
    <property type="entry name" value="Lysozyme_dom_sf"/>
</dbReference>
<evidence type="ECO:0000256" key="5">
    <source>
        <dbReference type="ARBA" id="ARBA00023200"/>
    </source>
</evidence>
<evidence type="ECO:0000256" key="7">
    <source>
        <dbReference type="RuleBase" id="RU003788"/>
    </source>
</evidence>
<evidence type="ECO:0000256" key="1">
    <source>
        <dbReference type="ARBA" id="ARBA00000632"/>
    </source>
</evidence>
<dbReference type="GO" id="GO:0031640">
    <property type="term" value="P:killing of cells of another organism"/>
    <property type="evidence" value="ECO:0007669"/>
    <property type="project" value="UniProtKB-KW"/>
</dbReference>
<dbReference type="EMBL" id="FNLL01000014">
    <property type="protein sequence ID" value="SDU58510.1"/>
    <property type="molecule type" value="Genomic_DNA"/>
</dbReference>
<keyword evidence="4 7" id="KW-0378">Hydrolase</keyword>
<dbReference type="InterPro" id="IPR002196">
    <property type="entry name" value="Glyco_hydro_24"/>
</dbReference>
<dbReference type="GO" id="GO:0016998">
    <property type="term" value="P:cell wall macromolecule catabolic process"/>
    <property type="evidence" value="ECO:0007669"/>
    <property type="project" value="InterPro"/>
</dbReference>
<keyword evidence="2 7" id="KW-0929">Antimicrobial</keyword>
<reference evidence="9" key="1">
    <citation type="submission" date="2016-10" db="EMBL/GenBank/DDBJ databases">
        <authorList>
            <person name="Varghese N."/>
            <person name="Submissions S."/>
        </authorList>
    </citation>
    <scope>NUCLEOTIDE SEQUENCE [LARGE SCALE GENOMIC DNA]</scope>
    <source>
        <strain evidence="9">DSM 3384</strain>
    </source>
</reference>
<dbReference type="SUPFAM" id="SSF53955">
    <property type="entry name" value="Lysozyme-like"/>
    <property type="match status" value="1"/>
</dbReference>
<keyword evidence="3 7" id="KW-0081">Bacteriolytic enzyme</keyword>
<keyword evidence="5" id="KW-1035">Host cytoplasm</keyword>
<dbReference type="EC" id="3.2.1.17" evidence="7"/>
<dbReference type="GO" id="GO:0042742">
    <property type="term" value="P:defense response to bacterium"/>
    <property type="evidence" value="ECO:0007669"/>
    <property type="project" value="UniProtKB-KW"/>
</dbReference>
<evidence type="ECO:0000256" key="6">
    <source>
        <dbReference type="ARBA" id="ARBA00023295"/>
    </source>
</evidence>
<dbReference type="CDD" id="cd00737">
    <property type="entry name" value="lyz_endolysin_autolysin"/>
    <property type="match status" value="1"/>
</dbReference>
<gene>
    <name evidence="8" type="ORF">SAMN04487931_11434</name>
</gene>
<keyword evidence="6 7" id="KW-0326">Glycosidase</keyword>
<evidence type="ECO:0000256" key="2">
    <source>
        <dbReference type="ARBA" id="ARBA00022529"/>
    </source>
</evidence>
<dbReference type="InterPro" id="IPR034690">
    <property type="entry name" value="Endolysin_T4_type"/>
</dbReference>
<dbReference type="GO" id="GO:0003796">
    <property type="term" value="F:lysozyme activity"/>
    <property type="evidence" value="ECO:0007669"/>
    <property type="project" value="UniProtKB-EC"/>
</dbReference>
<dbReference type="InterPro" id="IPR023346">
    <property type="entry name" value="Lysozyme-like_dom_sf"/>
</dbReference>
<protein>
    <recommendedName>
        <fullName evidence="7">Lysozyme</fullName>
        <ecNumber evidence="7">3.2.1.17</ecNumber>
    </recommendedName>
</protein>
<dbReference type="InterPro" id="IPR051018">
    <property type="entry name" value="Bacteriophage_GH24"/>
</dbReference>
<dbReference type="PANTHER" id="PTHR38107:SF3">
    <property type="entry name" value="LYSOZYME RRRD-RELATED"/>
    <property type="match status" value="1"/>
</dbReference>
<proteinExistence type="inferred from homology"/>
<dbReference type="Pfam" id="PF00959">
    <property type="entry name" value="Phage_lysozyme"/>
    <property type="match status" value="1"/>
</dbReference>
<comment type="similarity">
    <text evidence="7">Belongs to the glycosyl hydrolase 24 family.</text>
</comment>
<evidence type="ECO:0000256" key="3">
    <source>
        <dbReference type="ARBA" id="ARBA00022638"/>
    </source>
</evidence>
<dbReference type="Proteomes" id="UP000199608">
    <property type="component" value="Unassembled WGS sequence"/>
</dbReference>
<dbReference type="RefSeq" id="WP_217641253.1">
    <property type="nucleotide sequence ID" value="NZ_FNLL01000014.1"/>
</dbReference>
<dbReference type="HAMAP" id="MF_04110">
    <property type="entry name" value="ENDOLYSIN_T4"/>
    <property type="match status" value="1"/>
</dbReference>
<sequence length="256" mass="28711">MNKIIGSVGRNGKNLPADVALIQKLLNAQKIPGQVTPLKVDGKMGSKTISRIEVFQKKILKMVLFDGRVDPDGRTFTKLVGSATEPETKNSDNHEFSPMGMDLLKSIEQLATMPYDDQTGDDITEWVKGATIGYGHLILNAEWPKYKYGITQDEALELFHSDLTPYVNTVKTKVTADITQNEFDAMVILTFNIGRTAFTNSSVLKMVNNPYATTAYTNLEAAWKAWNKSQGVVNRGLTKRRQAEWDIFNKGIYQKW</sequence>
<evidence type="ECO:0000313" key="9">
    <source>
        <dbReference type="Proteomes" id="UP000199608"/>
    </source>
</evidence>
<dbReference type="GO" id="GO:0009253">
    <property type="term" value="P:peptidoglycan catabolic process"/>
    <property type="evidence" value="ECO:0007669"/>
    <property type="project" value="InterPro"/>
</dbReference>
<dbReference type="InterPro" id="IPR033907">
    <property type="entry name" value="Endolysin_autolysin"/>
</dbReference>
<organism evidence="8 9">
    <name type="scientific">Desulfobacula phenolica</name>
    <dbReference type="NCBI Taxonomy" id="90732"/>
    <lineage>
        <taxon>Bacteria</taxon>
        <taxon>Pseudomonadati</taxon>
        <taxon>Thermodesulfobacteriota</taxon>
        <taxon>Desulfobacteria</taxon>
        <taxon>Desulfobacterales</taxon>
        <taxon>Desulfobacteraceae</taxon>
        <taxon>Desulfobacula</taxon>
    </lineage>
</organism>
<name>A0A1H2JQ13_9BACT</name>
<evidence type="ECO:0000313" key="8">
    <source>
        <dbReference type="EMBL" id="SDU58510.1"/>
    </source>
</evidence>
<keyword evidence="9" id="KW-1185">Reference proteome</keyword>
<dbReference type="AlphaFoldDB" id="A0A1H2JQ13"/>
<evidence type="ECO:0000256" key="4">
    <source>
        <dbReference type="ARBA" id="ARBA00022801"/>
    </source>
</evidence>
<accession>A0A1H2JQ13</accession>